<accession>A0AAV9CS60</accession>
<keyword evidence="2" id="KW-1185">Reference proteome</keyword>
<evidence type="ECO:0000313" key="1">
    <source>
        <dbReference type="EMBL" id="KAK1291549.1"/>
    </source>
</evidence>
<name>A0AAV9CS60_ACOCL</name>
<protein>
    <submittedName>
        <fullName evidence="1">Uncharacterized protein</fullName>
    </submittedName>
</protein>
<reference evidence="1" key="1">
    <citation type="journal article" date="2023" name="Nat. Commun.">
        <title>Diploid and tetraploid genomes of Acorus and the evolution of monocots.</title>
        <authorList>
            <person name="Ma L."/>
            <person name="Liu K.W."/>
            <person name="Li Z."/>
            <person name="Hsiao Y.Y."/>
            <person name="Qi Y."/>
            <person name="Fu T."/>
            <person name="Tang G.D."/>
            <person name="Zhang D."/>
            <person name="Sun W.H."/>
            <person name="Liu D.K."/>
            <person name="Li Y."/>
            <person name="Chen G.Z."/>
            <person name="Liu X.D."/>
            <person name="Liao X.Y."/>
            <person name="Jiang Y.T."/>
            <person name="Yu X."/>
            <person name="Hao Y."/>
            <person name="Huang J."/>
            <person name="Zhao X.W."/>
            <person name="Ke S."/>
            <person name="Chen Y.Y."/>
            <person name="Wu W.L."/>
            <person name="Hsu J.L."/>
            <person name="Lin Y.F."/>
            <person name="Huang M.D."/>
            <person name="Li C.Y."/>
            <person name="Huang L."/>
            <person name="Wang Z.W."/>
            <person name="Zhao X."/>
            <person name="Zhong W.Y."/>
            <person name="Peng D.H."/>
            <person name="Ahmad S."/>
            <person name="Lan S."/>
            <person name="Zhang J.S."/>
            <person name="Tsai W.C."/>
            <person name="Van de Peer Y."/>
            <person name="Liu Z.J."/>
        </authorList>
    </citation>
    <scope>NUCLEOTIDE SEQUENCE</scope>
    <source>
        <strain evidence="1">CP</strain>
    </source>
</reference>
<organism evidence="1 2">
    <name type="scientific">Acorus calamus</name>
    <name type="common">Sweet flag</name>
    <dbReference type="NCBI Taxonomy" id="4465"/>
    <lineage>
        <taxon>Eukaryota</taxon>
        <taxon>Viridiplantae</taxon>
        <taxon>Streptophyta</taxon>
        <taxon>Embryophyta</taxon>
        <taxon>Tracheophyta</taxon>
        <taxon>Spermatophyta</taxon>
        <taxon>Magnoliopsida</taxon>
        <taxon>Liliopsida</taxon>
        <taxon>Acoraceae</taxon>
        <taxon>Acorus</taxon>
    </lineage>
</organism>
<reference evidence="1" key="2">
    <citation type="submission" date="2023-06" db="EMBL/GenBank/DDBJ databases">
        <authorList>
            <person name="Ma L."/>
            <person name="Liu K.-W."/>
            <person name="Li Z."/>
            <person name="Hsiao Y.-Y."/>
            <person name="Qi Y."/>
            <person name="Fu T."/>
            <person name="Tang G."/>
            <person name="Zhang D."/>
            <person name="Sun W.-H."/>
            <person name="Liu D.-K."/>
            <person name="Li Y."/>
            <person name="Chen G.-Z."/>
            <person name="Liu X.-D."/>
            <person name="Liao X.-Y."/>
            <person name="Jiang Y.-T."/>
            <person name="Yu X."/>
            <person name="Hao Y."/>
            <person name="Huang J."/>
            <person name="Zhao X.-W."/>
            <person name="Ke S."/>
            <person name="Chen Y.-Y."/>
            <person name="Wu W.-L."/>
            <person name="Hsu J.-L."/>
            <person name="Lin Y.-F."/>
            <person name="Huang M.-D."/>
            <person name="Li C.-Y."/>
            <person name="Huang L."/>
            <person name="Wang Z.-W."/>
            <person name="Zhao X."/>
            <person name="Zhong W.-Y."/>
            <person name="Peng D.-H."/>
            <person name="Ahmad S."/>
            <person name="Lan S."/>
            <person name="Zhang J.-S."/>
            <person name="Tsai W.-C."/>
            <person name="Van De Peer Y."/>
            <person name="Liu Z.-J."/>
        </authorList>
    </citation>
    <scope>NUCLEOTIDE SEQUENCE</scope>
    <source>
        <strain evidence="1">CP</strain>
        <tissue evidence="1">Leaves</tissue>
    </source>
</reference>
<dbReference type="AlphaFoldDB" id="A0AAV9CS60"/>
<proteinExistence type="predicted"/>
<comment type="caution">
    <text evidence="1">The sequence shown here is derived from an EMBL/GenBank/DDBJ whole genome shotgun (WGS) entry which is preliminary data.</text>
</comment>
<sequence>MSHPPFAAHRRRCEGRQGKWRTMNGNHVKVLSVGDGLRLVDTANPNMLTALARNKAFMDDKRLVTAEVVGLKRRWPAKSGWWEYSHRFNFIKEK</sequence>
<dbReference type="EMBL" id="JAUJYO010000017">
    <property type="protein sequence ID" value="KAK1291549.1"/>
    <property type="molecule type" value="Genomic_DNA"/>
</dbReference>
<dbReference type="Proteomes" id="UP001180020">
    <property type="component" value="Unassembled WGS sequence"/>
</dbReference>
<gene>
    <name evidence="1" type="ORF">QJS10_CPB17g00758</name>
</gene>
<evidence type="ECO:0000313" key="2">
    <source>
        <dbReference type="Proteomes" id="UP001180020"/>
    </source>
</evidence>